<dbReference type="EMBL" id="CP049740">
    <property type="protein sequence ID" value="QII81278.1"/>
    <property type="molecule type" value="Genomic_DNA"/>
</dbReference>
<dbReference type="RefSeq" id="WP_076765306.1">
    <property type="nucleotide sequence ID" value="NZ_CP049740.1"/>
</dbReference>
<evidence type="ECO:0000256" key="8">
    <source>
        <dbReference type="ARBA" id="ARBA00022840"/>
    </source>
</evidence>
<sequence>MAFSIDIRNEEETLRLGELLGELVTAKTVVLLEGDLGAGKTTFTKGLAKGMGIEQVIKSPTYTIIREYGKGRLPLYHLDVYRLEEGGGEELGLEEYFYGDGVSVIEWSTFIEEELPSDWLKIAITRIGDYSHERHFDISAKGTTYEQLLLQWEQSWKEGQTIGN</sequence>
<comment type="subcellular location">
    <subcellularLocation>
        <location evidence="1">Cytoplasm</location>
    </subcellularLocation>
</comment>
<dbReference type="AlphaFoldDB" id="A0A6G7K7Q1"/>
<evidence type="ECO:0000313" key="12">
    <source>
        <dbReference type="Proteomes" id="UP000501451"/>
    </source>
</evidence>
<dbReference type="GO" id="GO:0005524">
    <property type="term" value="F:ATP binding"/>
    <property type="evidence" value="ECO:0007669"/>
    <property type="project" value="UniProtKB-KW"/>
</dbReference>
<evidence type="ECO:0000256" key="10">
    <source>
        <dbReference type="ARBA" id="ARBA00032441"/>
    </source>
</evidence>
<keyword evidence="9" id="KW-0460">Magnesium</keyword>
<reference evidence="11 12" key="1">
    <citation type="journal article" date="2017" name="Int. J. Syst. Evol. Microbiol.">
        <title>Jeotgalibaca porci sp. nov. and Jeotgalibaca arthritidis sp. nov., isolated from pigs, and emended description of the genus Jeotgalibaca.</title>
        <authorList>
            <person name="Zamora L."/>
            <person name="Perez-Sancho M."/>
            <person name="Dominguez L."/>
            <person name="Fernandez-Garayzabal J.F."/>
            <person name="Vela A.I."/>
        </authorList>
    </citation>
    <scope>NUCLEOTIDE SEQUENCE [LARGE SCALE GENOMIC DNA]</scope>
    <source>
        <strain evidence="11 12">CECT 9157</strain>
    </source>
</reference>
<keyword evidence="5" id="KW-0819">tRNA processing</keyword>
<dbReference type="GO" id="GO:0046872">
    <property type="term" value="F:metal ion binding"/>
    <property type="evidence" value="ECO:0007669"/>
    <property type="project" value="UniProtKB-KW"/>
</dbReference>
<dbReference type="Gene3D" id="3.40.50.300">
    <property type="entry name" value="P-loop containing nucleotide triphosphate hydrolases"/>
    <property type="match status" value="1"/>
</dbReference>
<evidence type="ECO:0000256" key="9">
    <source>
        <dbReference type="ARBA" id="ARBA00022842"/>
    </source>
</evidence>
<evidence type="ECO:0000256" key="4">
    <source>
        <dbReference type="ARBA" id="ARBA00022490"/>
    </source>
</evidence>
<dbReference type="GO" id="GO:0016740">
    <property type="term" value="F:transferase activity"/>
    <property type="evidence" value="ECO:0007669"/>
    <property type="project" value="UniProtKB-KW"/>
</dbReference>
<keyword evidence="6" id="KW-0479">Metal-binding</keyword>
<dbReference type="Pfam" id="PF02367">
    <property type="entry name" value="TsaE"/>
    <property type="match status" value="1"/>
</dbReference>
<keyword evidence="8" id="KW-0067">ATP-binding</keyword>
<keyword evidence="11" id="KW-0808">Transferase</keyword>
<evidence type="ECO:0000256" key="2">
    <source>
        <dbReference type="ARBA" id="ARBA00007599"/>
    </source>
</evidence>
<evidence type="ECO:0000256" key="6">
    <source>
        <dbReference type="ARBA" id="ARBA00022723"/>
    </source>
</evidence>
<organism evidence="11 12">
    <name type="scientific">Jeotgalibaca arthritidis</name>
    <dbReference type="NCBI Taxonomy" id="1868794"/>
    <lineage>
        <taxon>Bacteria</taxon>
        <taxon>Bacillati</taxon>
        <taxon>Bacillota</taxon>
        <taxon>Bacilli</taxon>
        <taxon>Lactobacillales</taxon>
        <taxon>Carnobacteriaceae</taxon>
        <taxon>Jeotgalibaca</taxon>
    </lineage>
</organism>
<dbReference type="KEGG" id="jar:G7057_01520"/>
<comment type="similarity">
    <text evidence="2">Belongs to the TsaE family.</text>
</comment>
<dbReference type="NCBIfam" id="TIGR00150">
    <property type="entry name" value="T6A_YjeE"/>
    <property type="match status" value="1"/>
</dbReference>
<dbReference type="InterPro" id="IPR003442">
    <property type="entry name" value="T6A_TsaE"/>
</dbReference>
<evidence type="ECO:0000256" key="5">
    <source>
        <dbReference type="ARBA" id="ARBA00022694"/>
    </source>
</evidence>
<accession>A0A6G7K7Q1</accession>
<gene>
    <name evidence="11" type="primary">tsaE</name>
    <name evidence="11" type="ORF">G7057_01520</name>
</gene>
<dbReference type="GO" id="GO:0005737">
    <property type="term" value="C:cytoplasm"/>
    <property type="evidence" value="ECO:0007669"/>
    <property type="project" value="UniProtKB-SubCell"/>
</dbReference>
<dbReference type="PANTHER" id="PTHR33540:SF2">
    <property type="entry name" value="TRNA THREONYLCARBAMOYLADENOSINE BIOSYNTHESIS PROTEIN TSAE"/>
    <property type="match status" value="1"/>
</dbReference>
<protein>
    <recommendedName>
        <fullName evidence="3">tRNA threonylcarbamoyladenosine biosynthesis protein TsaE</fullName>
    </recommendedName>
    <alternativeName>
        <fullName evidence="10">t(6)A37 threonylcarbamoyladenosine biosynthesis protein TsaE</fullName>
    </alternativeName>
</protein>
<dbReference type="InterPro" id="IPR027417">
    <property type="entry name" value="P-loop_NTPase"/>
</dbReference>
<dbReference type="PANTHER" id="PTHR33540">
    <property type="entry name" value="TRNA THREONYLCARBAMOYLADENOSINE BIOSYNTHESIS PROTEIN TSAE"/>
    <property type="match status" value="1"/>
</dbReference>
<keyword evidence="4" id="KW-0963">Cytoplasm</keyword>
<dbReference type="Proteomes" id="UP000501451">
    <property type="component" value="Chromosome"/>
</dbReference>
<evidence type="ECO:0000256" key="3">
    <source>
        <dbReference type="ARBA" id="ARBA00019010"/>
    </source>
</evidence>
<name>A0A6G7K7Q1_9LACT</name>
<evidence type="ECO:0000256" key="7">
    <source>
        <dbReference type="ARBA" id="ARBA00022741"/>
    </source>
</evidence>
<evidence type="ECO:0000313" key="11">
    <source>
        <dbReference type="EMBL" id="QII81278.1"/>
    </source>
</evidence>
<evidence type="ECO:0000256" key="1">
    <source>
        <dbReference type="ARBA" id="ARBA00004496"/>
    </source>
</evidence>
<keyword evidence="12" id="KW-1185">Reference proteome</keyword>
<dbReference type="GO" id="GO:0002949">
    <property type="term" value="P:tRNA threonylcarbamoyladenosine modification"/>
    <property type="evidence" value="ECO:0007669"/>
    <property type="project" value="InterPro"/>
</dbReference>
<dbReference type="SUPFAM" id="SSF52540">
    <property type="entry name" value="P-loop containing nucleoside triphosphate hydrolases"/>
    <property type="match status" value="1"/>
</dbReference>
<keyword evidence="7" id="KW-0547">Nucleotide-binding</keyword>
<proteinExistence type="inferred from homology"/>